<accession>A0A9D3X0V0</accession>
<evidence type="ECO:0000256" key="2">
    <source>
        <dbReference type="SAM" id="SignalP"/>
    </source>
</evidence>
<evidence type="ECO:0000256" key="1">
    <source>
        <dbReference type="SAM" id="MobiDB-lite"/>
    </source>
</evidence>
<gene>
    <name evidence="3" type="ORF">KIL84_006924</name>
</gene>
<feature type="region of interest" description="Disordered" evidence="1">
    <location>
        <begin position="114"/>
        <end position="138"/>
    </location>
</feature>
<name>A0A9D3X0V0_9SAUR</name>
<comment type="caution">
    <text evidence="3">The sequence shown here is derived from an EMBL/GenBank/DDBJ whole genome shotgun (WGS) entry which is preliminary data.</text>
</comment>
<proteinExistence type="predicted"/>
<organism evidence="3 4">
    <name type="scientific">Mauremys mutica</name>
    <name type="common">yellowpond turtle</name>
    <dbReference type="NCBI Taxonomy" id="74926"/>
    <lineage>
        <taxon>Eukaryota</taxon>
        <taxon>Metazoa</taxon>
        <taxon>Chordata</taxon>
        <taxon>Craniata</taxon>
        <taxon>Vertebrata</taxon>
        <taxon>Euteleostomi</taxon>
        <taxon>Archelosauria</taxon>
        <taxon>Testudinata</taxon>
        <taxon>Testudines</taxon>
        <taxon>Cryptodira</taxon>
        <taxon>Durocryptodira</taxon>
        <taxon>Testudinoidea</taxon>
        <taxon>Geoemydidae</taxon>
        <taxon>Geoemydinae</taxon>
        <taxon>Mauremys</taxon>
    </lineage>
</organism>
<sequence>MNLNFYLWGLLCPIPVEGKGICSPFIAGIAFVIHRCPRISRTILCILEHQQGLRNSLCDRRSSMKAGLLHKLRSFWFASCPCFQISLSEEDFSMQEGKVIGRINLHADVSEGLEGDDSAGGVSPQAMTSLSHLTGNHGHPMAEKSFIVRR</sequence>
<dbReference type="EMBL" id="JAHDVG010000483">
    <property type="protein sequence ID" value="KAH1171306.1"/>
    <property type="molecule type" value="Genomic_DNA"/>
</dbReference>
<evidence type="ECO:0000313" key="3">
    <source>
        <dbReference type="EMBL" id="KAH1171306.1"/>
    </source>
</evidence>
<feature type="chain" id="PRO_5039468296" evidence="2">
    <location>
        <begin position="19"/>
        <end position="150"/>
    </location>
</feature>
<feature type="compositionally biased region" description="Polar residues" evidence="1">
    <location>
        <begin position="125"/>
        <end position="134"/>
    </location>
</feature>
<dbReference type="Proteomes" id="UP000827986">
    <property type="component" value="Unassembled WGS sequence"/>
</dbReference>
<evidence type="ECO:0000313" key="4">
    <source>
        <dbReference type="Proteomes" id="UP000827986"/>
    </source>
</evidence>
<feature type="signal peptide" evidence="2">
    <location>
        <begin position="1"/>
        <end position="18"/>
    </location>
</feature>
<keyword evidence="4" id="KW-1185">Reference proteome</keyword>
<dbReference type="AlphaFoldDB" id="A0A9D3X0V0"/>
<protein>
    <submittedName>
        <fullName evidence="3">Uncharacterized protein</fullName>
    </submittedName>
</protein>
<keyword evidence="2" id="KW-0732">Signal</keyword>
<reference evidence="3" key="1">
    <citation type="submission" date="2021-09" db="EMBL/GenBank/DDBJ databases">
        <title>The genome of Mauremys mutica provides insights into the evolution of semi-aquatic lifestyle.</title>
        <authorList>
            <person name="Gong S."/>
            <person name="Gao Y."/>
        </authorList>
    </citation>
    <scope>NUCLEOTIDE SEQUENCE</scope>
    <source>
        <strain evidence="3">MM-2020</strain>
        <tissue evidence="3">Muscle</tissue>
    </source>
</reference>